<dbReference type="Gene3D" id="3.10.28.20">
    <property type="entry name" value="Acetamidase/Formamidase-like domains"/>
    <property type="match status" value="1"/>
</dbReference>
<evidence type="ECO:0000313" key="3">
    <source>
        <dbReference type="Proteomes" id="UP000224854"/>
    </source>
</evidence>
<protein>
    <recommendedName>
        <fullName evidence="4">Acetamidase</fullName>
    </recommendedName>
</protein>
<dbReference type="PANTHER" id="PTHR31891">
    <property type="entry name" value="FORMAMIDASE C869.04-RELATED"/>
    <property type="match status" value="1"/>
</dbReference>
<dbReference type="SUPFAM" id="SSF141130">
    <property type="entry name" value="Acetamidase/Formamidase-like"/>
    <property type="match status" value="1"/>
</dbReference>
<dbReference type="EMBL" id="NJEU01000616">
    <property type="protein sequence ID" value="PHH72065.1"/>
    <property type="molecule type" value="Genomic_DNA"/>
</dbReference>
<dbReference type="Proteomes" id="UP000224854">
    <property type="component" value="Unassembled WGS sequence"/>
</dbReference>
<dbReference type="OrthoDB" id="3335528at2759"/>
<dbReference type="InterPro" id="IPR004304">
    <property type="entry name" value="FmdA_AmdA"/>
</dbReference>
<comment type="caution">
    <text evidence="2">The sequence shown here is derived from an EMBL/GenBank/DDBJ whole genome shotgun (WGS) entry which is preliminary data.</text>
</comment>
<feature type="signal peptide" evidence="1">
    <location>
        <begin position="1"/>
        <end position="31"/>
    </location>
</feature>
<accession>A0A2C5YRB1</accession>
<dbReference type="AlphaFoldDB" id="A0A2C5YRB1"/>
<feature type="chain" id="PRO_5012383498" description="Acetamidase" evidence="1">
    <location>
        <begin position="32"/>
        <end position="355"/>
    </location>
</feature>
<dbReference type="GO" id="GO:0016811">
    <property type="term" value="F:hydrolase activity, acting on carbon-nitrogen (but not peptide) bonds, in linear amides"/>
    <property type="evidence" value="ECO:0007669"/>
    <property type="project" value="InterPro"/>
</dbReference>
<organism evidence="2 3">
    <name type="scientific">Ophiocordyceps australis</name>
    <dbReference type="NCBI Taxonomy" id="1399860"/>
    <lineage>
        <taxon>Eukaryota</taxon>
        <taxon>Fungi</taxon>
        <taxon>Dikarya</taxon>
        <taxon>Ascomycota</taxon>
        <taxon>Pezizomycotina</taxon>
        <taxon>Sordariomycetes</taxon>
        <taxon>Hypocreomycetidae</taxon>
        <taxon>Hypocreales</taxon>
        <taxon>Ophiocordycipitaceae</taxon>
        <taxon>Ophiocordyceps</taxon>
    </lineage>
</organism>
<evidence type="ECO:0000256" key="1">
    <source>
        <dbReference type="SAM" id="SignalP"/>
    </source>
</evidence>
<keyword evidence="1" id="KW-0732">Signal</keyword>
<evidence type="ECO:0008006" key="4">
    <source>
        <dbReference type="Google" id="ProtNLM"/>
    </source>
</evidence>
<dbReference type="Pfam" id="PF03069">
    <property type="entry name" value="FmdA_AmdA"/>
    <property type="match status" value="2"/>
</dbReference>
<keyword evidence="3" id="KW-1185">Reference proteome</keyword>
<gene>
    <name evidence="2" type="ORF">CDD82_6185</name>
</gene>
<dbReference type="Gene3D" id="2.60.120.580">
    <property type="entry name" value="Acetamidase/Formamidase-like domains"/>
    <property type="match status" value="2"/>
</dbReference>
<dbReference type="PANTHER" id="PTHR31891:SF1">
    <property type="entry name" value="FORMAMIDASE C869.04-RELATED"/>
    <property type="match status" value="1"/>
</dbReference>
<reference evidence="2 3" key="1">
    <citation type="submission" date="2017-06" db="EMBL/GenBank/DDBJ databases">
        <title>Ant-infecting Ophiocordyceps genomes reveal a high diversity of potential behavioral manipulation genes and a possible major role for enterotoxins.</title>
        <authorList>
            <person name="De Bekker C."/>
            <person name="Evans H.C."/>
            <person name="Brachmann A."/>
            <person name="Hughes D.P."/>
        </authorList>
    </citation>
    <scope>NUCLEOTIDE SEQUENCE [LARGE SCALE GENOMIC DNA]</scope>
    <source>
        <strain evidence="2 3">1348a</strain>
    </source>
</reference>
<name>A0A2C5YRB1_9HYPO</name>
<evidence type="ECO:0000313" key="2">
    <source>
        <dbReference type="EMBL" id="PHH72065.1"/>
    </source>
</evidence>
<sequence length="355" mass="38147">MAYFIQGRRSAEATSFTSLCIKYLLIAVVMALPTQCQVHRLEATPETIAYGYYWSEARPVLRIASGDIVDVDTLVAGSPQQLAKAGVPDEEIQDSLKKVEAAFPEGSPGRGPGVHILTGPVYVEGAEANDVLEVNILSIDLQIGYGYNGCGGFLPENCDSSLSERIVRLDNQTMTSEFLPGIVLPLKPFFGSMGVAPAPELGRVSSIPPGKHAGNLDNKELVAGSTLYMPVFVPGALFQVGDGHAAQGDGEVDRNAIETSLNGKIQLTVRKDLKLTWPRAETATHYISMATDPDLAIATKTAIQEMIDFLVVARGLTKHQAYQLVSIAGDVVVTQLVDRPNLGVHVKMAKDIFKL</sequence>
<proteinExistence type="predicted"/>